<name>M2SFJ9_COCSN</name>
<dbReference type="AlphaFoldDB" id="M2SFJ9"/>
<gene>
    <name evidence="1" type="ORF">COCSADRAFT_49666</name>
</gene>
<evidence type="ECO:0008006" key="3">
    <source>
        <dbReference type="Google" id="ProtNLM"/>
    </source>
</evidence>
<dbReference type="STRING" id="665912.M2SFJ9"/>
<evidence type="ECO:0000313" key="2">
    <source>
        <dbReference type="Proteomes" id="UP000016934"/>
    </source>
</evidence>
<dbReference type="RefSeq" id="XP_007698452.1">
    <property type="nucleotide sequence ID" value="XM_007700262.1"/>
</dbReference>
<feature type="non-terminal residue" evidence="1">
    <location>
        <position position="63"/>
    </location>
</feature>
<proteinExistence type="predicted"/>
<dbReference type="KEGG" id="bsc:COCSADRAFT_49666"/>
<accession>M2SFJ9</accession>
<dbReference type="EMBL" id="KB445641">
    <property type="protein sequence ID" value="EMD66023.1"/>
    <property type="molecule type" value="Genomic_DNA"/>
</dbReference>
<evidence type="ECO:0000313" key="1">
    <source>
        <dbReference type="EMBL" id="EMD66023.1"/>
    </source>
</evidence>
<dbReference type="Proteomes" id="UP000016934">
    <property type="component" value="Unassembled WGS sequence"/>
</dbReference>
<sequence length="63" mass="7130">LRLGYCPSHFRESTTVVLRKPGKDNYTVPKAYRPIALLNTVGKVMDAVIARRLSHLVETQHVL</sequence>
<dbReference type="eggNOG" id="ENOG502SYK0">
    <property type="taxonomic scope" value="Eukaryota"/>
</dbReference>
<protein>
    <recommendedName>
        <fullName evidence="3">Reverse transcriptase domain-containing protein</fullName>
    </recommendedName>
</protein>
<dbReference type="PANTHER" id="PTHR33481:SF1">
    <property type="entry name" value="ENDONUCLEASE_EXONUCLEASE_PHOSPHATASE DOMAIN-CONTAINING PROTEIN-RELATED"/>
    <property type="match status" value="1"/>
</dbReference>
<dbReference type="OMA" id="GKGMERM"/>
<organism evidence="1 2">
    <name type="scientific">Cochliobolus sativus (strain ND90Pr / ATCC 201652)</name>
    <name type="common">Common root rot and spot blotch fungus</name>
    <name type="synonym">Bipolaris sorokiniana</name>
    <dbReference type="NCBI Taxonomy" id="665912"/>
    <lineage>
        <taxon>Eukaryota</taxon>
        <taxon>Fungi</taxon>
        <taxon>Dikarya</taxon>
        <taxon>Ascomycota</taxon>
        <taxon>Pezizomycotina</taxon>
        <taxon>Dothideomycetes</taxon>
        <taxon>Pleosporomycetidae</taxon>
        <taxon>Pleosporales</taxon>
        <taxon>Pleosporineae</taxon>
        <taxon>Pleosporaceae</taxon>
        <taxon>Bipolaris</taxon>
    </lineage>
</organism>
<keyword evidence="2" id="KW-1185">Reference proteome</keyword>
<dbReference type="OrthoDB" id="3935025at2759"/>
<reference evidence="2" key="2">
    <citation type="journal article" date="2013" name="PLoS Genet.">
        <title>Comparative genome structure, secondary metabolite, and effector coding capacity across Cochliobolus pathogens.</title>
        <authorList>
            <person name="Condon B.J."/>
            <person name="Leng Y."/>
            <person name="Wu D."/>
            <person name="Bushley K.E."/>
            <person name="Ohm R.A."/>
            <person name="Otillar R."/>
            <person name="Martin J."/>
            <person name="Schackwitz W."/>
            <person name="Grimwood J."/>
            <person name="MohdZainudin N."/>
            <person name="Xue C."/>
            <person name="Wang R."/>
            <person name="Manning V.A."/>
            <person name="Dhillon B."/>
            <person name="Tu Z.J."/>
            <person name="Steffenson B.J."/>
            <person name="Salamov A."/>
            <person name="Sun H."/>
            <person name="Lowry S."/>
            <person name="LaButti K."/>
            <person name="Han J."/>
            <person name="Copeland A."/>
            <person name="Lindquist E."/>
            <person name="Barry K."/>
            <person name="Schmutz J."/>
            <person name="Baker S.E."/>
            <person name="Ciuffetti L.M."/>
            <person name="Grigoriev I.V."/>
            <person name="Zhong S."/>
            <person name="Turgeon B.G."/>
        </authorList>
    </citation>
    <scope>NUCLEOTIDE SEQUENCE [LARGE SCALE GENOMIC DNA]</scope>
    <source>
        <strain evidence="2">ND90Pr / ATCC 201652</strain>
    </source>
</reference>
<feature type="non-terminal residue" evidence="1">
    <location>
        <position position="1"/>
    </location>
</feature>
<dbReference type="HOGENOM" id="CLU_204930_0_0_1"/>
<dbReference type="GeneID" id="19140263"/>
<reference evidence="1 2" key="1">
    <citation type="journal article" date="2012" name="PLoS Pathog.">
        <title>Diverse lifestyles and strategies of plant pathogenesis encoded in the genomes of eighteen Dothideomycetes fungi.</title>
        <authorList>
            <person name="Ohm R.A."/>
            <person name="Feau N."/>
            <person name="Henrissat B."/>
            <person name="Schoch C.L."/>
            <person name="Horwitz B.A."/>
            <person name="Barry K.W."/>
            <person name="Condon B.J."/>
            <person name="Copeland A.C."/>
            <person name="Dhillon B."/>
            <person name="Glaser F."/>
            <person name="Hesse C.N."/>
            <person name="Kosti I."/>
            <person name="LaButti K."/>
            <person name="Lindquist E.A."/>
            <person name="Lucas S."/>
            <person name="Salamov A.A."/>
            <person name="Bradshaw R.E."/>
            <person name="Ciuffetti L."/>
            <person name="Hamelin R.C."/>
            <person name="Kema G.H.J."/>
            <person name="Lawrence C."/>
            <person name="Scott J.A."/>
            <person name="Spatafora J.W."/>
            <person name="Turgeon B.G."/>
            <person name="de Wit P.J.G.M."/>
            <person name="Zhong S."/>
            <person name="Goodwin S.B."/>
            <person name="Grigoriev I.V."/>
        </authorList>
    </citation>
    <scope>NUCLEOTIDE SEQUENCE [LARGE SCALE GENOMIC DNA]</scope>
    <source>
        <strain evidence="2">ND90Pr / ATCC 201652</strain>
    </source>
</reference>
<dbReference type="PANTHER" id="PTHR33481">
    <property type="entry name" value="REVERSE TRANSCRIPTASE"/>
    <property type="match status" value="1"/>
</dbReference>